<dbReference type="SUPFAM" id="SSF53098">
    <property type="entry name" value="Ribonuclease H-like"/>
    <property type="match status" value="1"/>
</dbReference>
<dbReference type="PANTHER" id="PTHR47515:SF2">
    <property type="entry name" value="INTEGRASE CORE DOMAIN PROTEIN"/>
    <property type="match status" value="1"/>
</dbReference>
<sequence>MDFVSDSLLCGRRFRTVNVIDDFNRKALAIEIDLGLPAARIIHVLERIIDQCGFQKNFEWIMALSLSLRP</sequence>
<evidence type="ECO:0000313" key="1">
    <source>
        <dbReference type="EMBL" id="PJE77585.1"/>
    </source>
</evidence>
<comment type="caution">
    <text evidence="1">The sequence shown here is derived from an EMBL/GenBank/DDBJ whole genome shotgun (WGS) entry which is preliminary data.</text>
</comment>
<gene>
    <name evidence="1" type="ORF">CI610_03488</name>
</gene>
<evidence type="ECO:0008006" key="2">
    <source>
        <dbReference type="Google" id="ProtNLM"/>
    </source>
</evidence>
<dbReference type="InterPro" id="IPR012337">
    <property type="entry name" value="RNaseH-like_sf"/>
</dbReference>
<organism evidence="1">
    <name type="scientific">invertebrate metagenome</name>
    <dbReference type="NCBI Taxonomy" id="1711999"/>
    <lineage>
        <taxon>unclassified sequences</taxon>
        <taxon>metagenomes</taxon>
        <taxon>organismal metagenomes</taxon>
    </lineage>
</organism>
<proteinExistence type="predicted"/>
<dbReference type="EMBL" id="NSIT01000491">
    <property type="protein sequence ID" value="PJE77585.1"/>
    <property type="molecule type" value="Genomic_DNA"/>
</dbReference>
<dbReference type="AlphaFoldDB" id="A0A2H9T2X7"/>
<accession>A0A2H9T2X7</accession>
<protein>
    <recommendedName>
        <fullName evidence="2">Integrase catalytic domain-containing protein</fullName>
    </recommendedName>
</protein>
<name>A0A2H9T2X7_9ZZZZ</name>
<dbReference type="PANTHER" id="PTHR47515">
    <property type="entry name" value="LOW CALCIUM RESPONSE LOCUS PROTEIN T"/>
    <property type="match status" value="1"/>
</dbReference>
<reference evidence="1" key="1">
    <citation type="journal article" date="2017" name="Appl. Environ. Microbiol.">
        <title>Molecular characterization of an Endozoicomonas-like organism causing infection in king scallop Pecten maximus L.</title>
        <authorList>
            <person name="Cano I."/>
            <person name="van Aerle R."/>
            <person name="Ross S."/>
            <person name="Verner-Jeffreys D.W."/>
            <person name="Paley R.K."/>
            <person name="Rimmer G."/>
            <person name="Ryder D."/>
            <person name="Hooper P."/>
            <person name="Stone D."/>
            <person name="Feist S.W."/>
        </authorList>
    </citation>
    <scope>NUCLEOTIDE SEQUENCE</scope>
</reference>